<feature type="transmembrane region" description="Helical" evidence="9">
    <location>
        <begin position="247"/>
        <end position="265"/>
    </location>
</feature>
<dbReference type="SUPFAM" id="SSF103473">
    <property type="entry name" value="MFS general substrate transporter"/>
    <property type="match status" value="1"/>
</dbReference>
<dbReference type="STRING" id="327505.A0A2H3HPG9"/>
<dbReference type="FunFam" id="1.20.1250.20:FF:000011">
    <property type="entry name" value="MFS multidrug transporter, putative"/>
    <property type="match status" value="1"/>
</dbReference>
<dbReference type="PROSITE" id="PS50850">
    <property type="entry name" value="MFS"/>
    <property type="match status" value="1"/>
</dbReference>
<evidence type="ECO:0000256" key="4">
    <source>
        <dbReference type="ARBA" id="ARBA00023136"/>
    </source>
</evidence>
<dbReference type="InterPro" id="IPR020846">
    <property type="entry name" value="MFS_dom"/>
</dbReference>
<keyword evidence="5" id="KW-0325">Glycoprotein</keyword>
<sequence>MSDLIRDAPLGQLIRFVTRNKYLQYPEEKPDFKLPESWVAVINNPDAIIEESSPHDNTVLTGTALASSASSTVAAEEDSKLKAENEKNEKNEKSEKNNENDDIERADPQPMRLHRSRSPQETQAYTVDRLEADEEHDVEKVKSIPVVPKRTKDGSILVDWYFSDDNENPHNWTNNRRLGVSLIICLYTFVVYTSSAIYTSSTEGVMRAFGVSQLKATLGLSLYVLGYGIGPLIFSPLSEIPRIGRNPVYIVTMFLFVIISIPTALVNNYPGLMVLRFLQGFFGSPCLASGGASLGDIYSLMALPYAMMAWVSAAYCGPALGPLISGFAVPAKNWRWSLYESIWASAPIFILMFLLLPETSGANILLRRAERLRKLTGNQRFMSQSEIDQRHMKVSAIAVDALIKPMEITIKDPAVLFVQVYTAIIYGIYYSFFEVFPRVYPVYYNMNLGQIGLVFLCVLVSCMIGVGLYVSYLYFYMDPRIAKRGWPIQESRLVPALPAALGPTIGLFLFAWTARASIHWIVPTIGITIYGATVFIVMQCIFVYIPLSYPMYAASLFAANDFFRSALACGSVLFAQPLFDNLGVAKGTSLLGGLSVIGIIGIWLLYFYGGKLRSLSKFAISDHVE</sequence>
<feature type="transmembrane region" description="Helical" evidence="9">
    <location>
        <begin position="496"/>
        <end position="514"/>
    </location>
</feature>
<dbReference type="GO" id="GO:0005886">
    <property type="term" value="C:plasma membrane"/>
    <property type="evidence" value="ECO:0007669"/>
    <property type="project" value="TreeGrafter"/>
</dbReference>
<evidence type="ECO:0000256" key="8">
    <source>
        <dbReference type="SAM" id="MobiDB-lite"/>
    </source>
</evidence>
<dbReference type="Proteomes" id="UP000219602">
    <property type="component" value="Chromosome 2"/>
</dbReference>
<feature type="transmembrane region" description="Helical" evidence="9">
    <location>
        <begin position="414"/>
        <end position="433"/>
    </location>
</feature>
<keyword evidence="4 9" id="KW-0472">Membrane</keyword>
<dbReference type="InterPro" id="IPR011701">
    <property type="entry name" value="MFS"/>
</dbReference>
<feature type="transmembrane region" description="Helical" evidence="9">
    <location>
        <begin position="307"/>
        <end position="329"/>
    </location>
</feature>
<gene>
    <name evidence="11" type="ORF">AU210_002889</name>
</gene>
<feature type="compositionally biased region" description="Basic and acidic residues" evidence="8">
    <location>
        <begin position="77"/>
        <end position="107"/>
    </location>
</feature>
<feature type="transmembrane region" description="Helical" evidence="9">
    <location>
        <begin position="341"/>
        <end position="366"/>
    </location>
</feature>
<dbReference type="InterPro" id="IPR036259">
    <property type="entry name" value="MFS_trans_sf"/>
</dbReference>
<dbReference type="PANTHER" id="PTHR23502:SF23">
    <property type="entry name" value="FLUCONAZOLE RESISTANCE PROTEIN 1"/>
    <property type="match status" value="1"/>
</dbReference>
<dbReference type="GO" id="GO:0015244">
    <property type="term" value="F:fluconazole transmembrane transporter activity"/>
    <property type="evidence" value="ECO:0007669"/>
    <property type="project" value="TreeGrafter"/>
</dbReference>
<evidence type="ECO:0000256" key="7">
    <source>
        <dbReference type="ARBA" id="ARBA00054466"/>
    </source>
</evidence>
<dbReference type="GO" id="GO:1990961">
    <property type="term" value="P:xenobiotic detoxification by transmembrane export across the plasma membrane"/>
    <property type="evidence" value="ECO:0007669"/>
    <property type="project" value="TreeGrafter"/>
</dbReference>
<feature type="transmembrane region" description="Helical" evidence="9">
    <location>
        <begin position="277"/>
        <end position="295"/>
    </location>
</feature>
<evidence type="ECO:0000313" key="11">
    <source>
        <dbReference type="EMBL" id="PCD43800.1"/>
    </source>
</evidence>
<feature type="transmembrane region" description="Helical" evidence="9">
    <location>
        <begin position="453"/>
        <end position="475"/>
    </location>
</feature>
<evidence type="ECO:0000256" key="2">
    <source>
        <dbReference type="ARBA" id="ARBA00022692"/>
    </source>
</evidence>
<evidence type="ECO:0000256" key="6">
    <source>
        <dbReference type="ARBA" id="ARBA00038459"/>
    </source>
</evidence>
<feature type="transmembrane region" description="Helical" evidence="9">
    <location>
        <begin position="218"/>
        <end position="235"/>
    </location>
</feature>
<evidence type="ECO:0000256" key="3">
    <source>
        <dbReference type="ARBA" id="ARBA00022989"/>
    </source>
</evidence>
<feature type="compositionally biased region" description="Low complexity" evidence="8">
    <location>
        <begin position="65"/>
        <end position="74"/>
    </location>
</feature>
<feature type="transmembrane region" description="Helical" evidence="9">
    <location>
        <begin position="587"/>
        <end position="608"/>
    </location>
</feature>
<feature type="transmembrane region" description="Helical" evidence="9">
    <location>
        <begin position="178"/>
        <end position="198"/>
    </location>
</feature>
<feature type="transmembrane region" description="Helical" evidence="9">
    <location>
        <begin position="520"/>
        <end position="545"/>
    </location>
</feature>
<feature type="region of interest" description="Disordered" evidence="8">
    <location>
        <begin position="65"/>
        <end position="132"/>
    </location>
</feature>
<comment type="similarity">
    <text evidence="6">Belongs to the major facilitator superfamily. DHA1 family. Polyamines/proton antiporter (TC 2.A.1.2.16) subfamily.</text>
</comment>
<evidence type="ECO:0000313" key="12">
    <source>
        <dbReference type="Proteomes" id="UP000219602"/>
    </source>
</evidence>
<feature type="domain" description="Major facilitator superfamily (MFS) profile" evidence="10">
    <location>
        <begin position="180"/>
        <end position="613"/>
    </location>
</feature>
<comment type="function">
    <text evidence="7">Efflux pump involved in export of fusaric acid, a mycotoxin with low to moderate toxicity to animals and humans, but with high phytotoxic properties. Constitutes a self-protecting mechanism of the fungus against critical levels of FSA within the cell.</text>
</comment>
<reference evidence="11 12" key="1">
    <citation type="journal article" date="2016" name="Environ. Microbiol.">
        <title>Effector profiles distinguish formae speciales of Fusarium oxysporum.</title>
        <authorList>
            <person name="van Dam P."/>
            <person name="Fokkens L."/>
            <person name="Schmidt S.M."/>
            <person name="Linmans J.H."/>
            <person name="Kistler H.C."/>
            <person name="Ma L.J."/>
            <person name="Rep M."/>
        </authorList>
    </citation>
    <scope>NUCLEOTIDE SEQUENCE [LARGE SCALE GENOMIC DNA]</scope>
    <source>
        <strain evidence="11 12">Forc016</strain>
    </source>
</reference>
<comment type="subcellular location">
    <subcellularLocation>
        <location evidence="1">Membrane</location>
        <topology evidence="1">Multi-pass membrane protein</topology>
    </subcellularLocation>
</comment>
<feature type="transmembrane region" description="Helical" evidence="9">
    <location>
        <begin position="552"/>
        <end position="575"/>
    </location>
</feature>
<evidence type="ECO:0000256" key="9">
    <source>
        <dbReference type="SAM" id="Phobius"/>
    </source>
</evidence>
<evidence type="ECO:0000256" key="5">
    <source>
        <dbReference type="ARBA" id="ARBA00023180"/>
    </source>
</evidence>
<evidence type="ECO:0000259" key="10">
    <source>
        <dbReference type="PROSITE" id="PS50850"/>
    </source>
</evidence>
<dbReference type="PANTHER" id="PTHR23502">
    <property type="entry name" value="MAJOR FACILITATOR SUPERFAMILY"/>
    <property type="match status" value="1"/>
</dbReference>
<name>A0A2H3HPG9_FUSOX</name>
<keyword evidence="2 9" id="KW-0812">Transmembrane</keyword>
<organism evidence="11 12">
    <name type="scientific">Fusarium oxysporum f. sp. radicis-cucumerinum</name>
    <dbReference type="NCBI Taxonomy" id="327505"/>
    <lineage>
        <taxon>Eukaryota</taxon>
        <taxon>Fungi</taxon>
        <taxon>Dikarya</taxon>
        <taxon>Ascomycota</taxon>
        <taxon>Pezizomycotina</taxon>
        <taxon>Sordariomycetes</taxon>
        <taxon>Hypocreomycetidae</taxon>
        <taxon>Hypocreales</taxon>
        <taxon>Nectriaceae</taxon>
        <taxon>Fusarium</taxon>
        <taxon>Fusarium oxysporum species complex</taxon>
    </lineage>
</organism>
<keyword evidence="3 9" id="KW-1133">Transmembrane helix</keyword>
<comment type="caution">
    <text evidence="11">The sequence shown here is derived from an EMBL/GenBank/DDBJ whole genome shotgun (WGS) entry which is preliminary data.</text>
</comment>
<dbReference type="EMBL" id="MABQ02000002">
    <property type="protein sequence ID" value="PCD43800.1"/>
    <property type="molecule type" value="Genomic_DNA"/>
</dbReference>
<dbReference type="AlphaFoldDB" id="A0A2H3HPG9"/>
<evidence type="ECO:0000256" key="1">
    <source>
        <dbReference type="ARBA" id="ARBA00004141"/>
    </source>
</evidence>
<proteinExistence type="inferred from homology"/>
<reference evidence="11 12" key="2">
    <citation type="journal article" date="2017" name="Sci. Rep.">
        <title>A mobile pathogenicity chromosome in Fusarium oxysporum for infection of multiple cucurbit species.</title>
        <authorList>
            <person name="van Dam P."/>
            <person name="Fokkens L."/>
            <person name="Ayukawa Y."/>
            <person name="van der Gragt M."/>
            <person name="Ter Horst A."/>
            <person name="Brankovics B."/>
            <person name="Houterman P.M."/>
            <person name="Arie T."/>
            <person name="Rep M."/>
        </authorList>
    </citation>
    <scope>NUCLEOTIDE SEQUENCE [LARGE SCALE GENOMIC DNA]</scope>
    <source>
        <strain evidence="11 12">Forc016</strain>
    </source>
</reference>
<protein>
    <recommendedName>
        <fullName evidence="10">Major facilitator superfamily (MFS) profile domain-containing protein</fullName>
    </recommendedName>
</protein>
<dbReference type="Gene3D" id="1.20.1250.20">
    <property type="entry name" value="MFS general substrate transporter like domains"/>
    <property type="match status" value="1"/>
</dbReference>
<dbReference type="Pfam" id="PF07690">
    <property type="entry name" value="MFS_1"/>
    <property type="match status" value="1"/>
</dbReference>
<dbReference type="CDD" id="cd17323">
    <property type="entry name" value="MFS_Tpo1_MDR_like"/>
    <property type="match status" value="1"/>
</dbReference>
<accession>A0A2H3HPG9</accession>